<dbReference type="EC" id="3.1.3.96" evidence="7"/>
<dbReference type="PANTHER" id="PTHR18901">
    <property type="entry name" value="2-DEOXYGLUCOSE-6-PHOSPHATE PHOSPHATASE 2"/>
    <property type="match status" value="1"/>
</dbReference>
<dbReference type="GO" id="GO:1990738">
    <property type="term" value="F:pseudouridine 5'-phosphatase activity"/>
    <property type="evidence" value="ECO:0007669"/>
    <property type="project" value="UniProtKB-EC"/>
</dbReference>
<evidence type="ECO:0000313" key="9">
    <source>
        <dbReference type="EMBL" id="CAG5132181.1"/>
    </source>
</evidence>
<dbReference type="Pfam" id="PF00702">
    <property type="entry name" value="Hydrolase"/>
    <property type="match status" value="1"/>
</dbReference>
<evidence type="ECO:0000256" key="2">
    <source>
        <dbReference type="ARBA" id="ARBA00006171"/>
    </source>
</evidence>
<dbReference type="EMBL" id="CAJHNH020005135">
    <property type="protein sequence ID" value="CAG5132181.1"/>
    <property type="molecule type" value="Genomic_DNA"/>
</dbReference>
<evidence type="ECO:0000256" key="3">
    <source>
        <dbReference type="ARBA" id="ARBA00022723"/>
    </source>
</evidence>
<dbReference type="CDD" id="cd07529">
    <property type="entry name" value="HAD_AtGPP-like"/>
    <property type="match status" value="1"/>
</dbReference>
<comment type="caution">
    <text evidence="9">The sequence shown here is derived from an EMBL/GenBank/DDBJ whole genome shotgun (WGS) entry which is preliminary data.</text>
</comment>
<evidence type="ECO:0000256" key="5">
    <source>
        <dbReference type="ARBA" id="ARBA00022842"/>
    </source>
</evidence>
<dbReference type="FunFam" id="3.40.50.1000:FF:000055">
    <property type="entry name" value="Haloacid dehalogenase-like hydrolase family protein"/>
    <property type="match status" value="1"/>
</dbReference>
<evidence type="ECO:0000313" key="10">
    <source>
        <dbReference type="Proteomes" id="UP000678393"/>
    </source>
</evidence>
<dbReference type="InterPro" id="IPR036412">
    <property type="entry name" value="HAD-like_sf"/>
</dbReference>
<comment type="catalytic activity">
    <reaction evidence="6">
        <text>psi-UMP + H2O = pseudouridine + phosphate</text>
        <dbReference type="Rhea" id="RHEA:10944"/>
        <dbReference type="ChEBI" id="CHEBI:15377"/>
        <dbReference type="ChEBI" id="CHEBI:17802"/>
        <dbReference type="ChEBI" id="CHEBI:43474"/>
        <dbReference type="ChEBI" id="CHEBI:58380"/>
        <dbReference type="EC" id="3.1.3.96"/>
    </reaction>
</comment>
<evidence type="ECO:0000256" key="6">
    <source>
        <dbReference type="ARBA" id="ARBA00052504"/>
    </source>
</evidence>
<dbReference type="PANTHER" id="PTHR18901:SF38">
    <property type="entry name" value="PSEUDOURIDINE-5'-PHOSPHATASE"/>
    <property type="match status" value="1"/>
</dbReference>
<evidence type="ECO:0000256" key="4">
    <source>
        <dbReference type="ARBA" id="ARBA00022801"/>
    </source>
</evidence>
<name>A0A8S4A141_9EUPU</name>
<sequence>MSNHKLLRPDAKVTHVIFDVDGLLLDTERIYTECFQEICAEFDKEFTWDIKVKQMGKKEKESGQVLLDTLNLPLSLDELIRKLREKLDEKLPFTELLPGAEKLIRHLHNHHIPIALASGSDGWCYRRKIASHKELFSLFHHCVLSSDDPEVTHGKPSPDCFLVCARRFDDSPKLDQVLVFEDAPNGVEAALAAGMRVVWVPDDRADRSSFEGRVDLILDSLENFKPECFGLPAFNSS</sequence>
<keyword evidence="4" id="KW-0378">Hydrolase</keyword>
<protein>
    <recommendedName>
        <fullName evidence="7">pseudouridine 5'-phosphatase</fullName>
        <ecNumber evidence="7">3.1.3.96</ecNumber>
    </recommendedName>
    <alternativeName>
        <fullName evidence="8">Pseudouridine-5'-monophosphatase</fullName>
    </alternativeName>
</protein>
<keyword evidence="5" id="KW-0460">Magnesium</keyword>
<dbReference type="SFLD" id="SFLDS00003">
    <property type="entry name" value="Haloacid_Dehalogenase"/>
    <property type="match status" value="1"/>
</dbReference>
<dbReference type="SUPFAM" id="SSF56784">
    <property type="entry name" value="HAD-like"/>
    <property type="match status" value="1"/>
</dbReference>
<reference evidence="9" key="1">
    <citation type="submission" date="2021-04" db="EMBL/GenBank/DDBJ databases">
        <authorList>
            <consortium name="Molecular Ecology Group"/>
        </authorList>
    </citation>
    <scope>NUCLEOTIDE SEQUENCE</scope>
</reference>
<dbReference type="GO" id="GO:0046872">
    <property type="term" value="F:metal ion binding"/>
    <property type="evidence" value="ECO:0007669"/>
    <property type="project" value="UniProtKB-KW"/>
</dbReference>
<dbReference type="InterPro" id="IPR045228">
    <property type="entry name" value="Gpp1/Gpp2-like"/>
</dbReference>
<dbReference type="InterPro" id="IPR023214">
    <property type="entry name" value="HAD_sf"/>
</dbReference>
<proteinExistence type="inferred from homology"/>
<keyword evidence="10" id="KW-1185">Reference proteome</keyword>
<dbReference type="Gene3D" id="3.40.50.1000">
    <property type="entry name" value="HAD superfamily/HAD-like"/>
    <property type="match status" value="1"/>
</dbReference>
<dbReference type="Gene3D" id="1.10.150.240">
    <property type="entry name" value="Putative phosphatase, domain 2"/>
    <property type="match status" value="1"/>
</dbReference>
<organism evidence="9 10">
    <name type="scientific">Candidula unifasciata</name>
    <dbReference type="NCBI Taxonomy" id="100452"/>
    <lineage>
        <taxon>Eukaryota</taxon>
        <taxon>Metazoa</taxon>
        <taxon>Spiralia</taxon>
        <taxon>Lophotrochozoa</taxon>
        <taxon>Mollusca</taxon>
        <taxon>Gastropoda</taxon>
        <taxon>Heterobranchia</taxon>
        <taxon>Euthyneura</taxon>
        <taxon>Panpulmonata</taxon>
        <taxon>Eupulmonata</taxon>
        <taxon>Stylommatophora</taxon>
        <taxon>Helicina</taxon>
        <taxon>Helicoidea</taxon>
        <taxon>Geomitridae</taxon>
        <taxon>Candidula</taxon>
    </lineage>
</organism>
<dbReference type="OrthoDB" id="40579at2759"/>
<evidence type="ECO:0000256" key="1">
    <source>
        <dbReference type="ARBA" id="ARBA00001946"/>
    </source>
</evidence>
<evidence type="ECO:0000256" key="7">
    <source>
        <dbReference type="ARBA" id="ARBA00066578"/>
    </source>
</evidence>
<comment type="similarity">
    <text evidence="2">Belongs to the HAD-like hydrolase superfamily. CbbY/CbbZ/Gph/YieH family.</text>
</comment>
<evidence type="ECO:0000256" key="8">
    <source>
        <dbReference type="ARBA" id="ARBA00083904"/>
    </source>
</evidence>
<comment type="cofactor">
    <cofactor evidence="1">
        <name>Mg(2+)</name>
        <dbReference type="ChEBI" id="CHEBI:18420"/>
    </cofactor>
</comment>
<dbReference type="SFLD" id="SFLDG01129">
    <property type="entry name" value="C1.5:_HAD__Beta-PGM__Phosphata"/>
    <property type="match status" value="1"/>
</dbReference>
<dbReference type="InterPro" id="IPR023198">
    <property type="entry name" value="PGP-like_dom2"/>
</dbReference>
<dbReference type="SFLD" id="SFLDG01135">
    <property type="entry name" value="C1.5.6:_HAD__Beta-PGM__Phospha"/>
    <property type="match status" value="1"/>
</dbReference>
<dbReference type="InterPro" id="IPR006439">
    <property type="entry name" value="HAD-SF_hydro_IA"/>
</dbReference>
<dbReference type="NCBIfam" id="TIGR01509">
    <property type="entry name" value="HAD-SF-IA-v3"/>
    <property type="match status" value="1"/>
</dbReference>
<dbReference type="Proteomes" id="UP000678393">
    <property type="component" value="Unassembled WGS sequence"/>
</dbReference>
<accession>A0A8S4A141</accession>
<gene>
    <name evidence="9" type="ORF">CUNI_LOCUS17739</name>
</gene>
<dbReference type="AlphaFoldDB" id="A0A8S4A141"/>
<keyword evidence="3" id="KW-0479">Metal-binding</keyword>
<dbReference type="FunFam" id="1.10.150.240:FF:000001">
    <property type="entry name" value="Haloacid dehalogenase-like hydrolase domain"/>
    <property type="match status" value="1"/>
</dbReference>